<dbReference type="RefSeq" id="WP_007202263.1">
    <property type="nucleotide sequence ID" value="NZ_AKKV01000026.1"/>
</dbReference>
<dbReference type="NCBIfam" id="NF000840">
    <property type="entry name" value="PRK00071.1-3"/>
    <property type="match status" value="1"/>
</dbReference>
<proteinExistence type="inferred from homology"/>
<comment type="caution">
    <text evidence="12">The sequence shown here is derived from an EMBL/GenBank/DDBJ whole genome shotgun (WGS) entry which is preliminary data.</text>
</comment>
<comment type="pathway">
    <text evidence="2 10">Cofactor biosynthesis; NAD(+) biosynthesis; deamido-NAD(+) from nicotinate D-ribonucleotide: step 1/1.</text>
</comment>
<dbReference type="NCBIfam" id="TIGR00125">
    <property type="entry name" value="cyt_tran_rel"/>
    <property type="match status" value="1"/>
</dbReference>
<dbReference type="InterPro" id="IPR014729">
    <property type="entry name" value="Rossmann-like_a/b/a_fold"/>
</dbReference>
<dbReference type="NCBIfam" id="NF000841">
    <property type="entry name" value="PRK00071.1-4"/>
    <property type="match status" value="1"/>
</dbReference>
<dbReference type="OrthoDB" id="5295945at2"/>
<keyword evidence="13" id="KW-1185">Reference proteome</keyword>
<dbReference type="CDD" id="cd02165">
    <property type="entry name" value="NMNAT"/>
    <property type="match status" value="1"/>
</dbReference>
<feature type="domain" description="Cytidyltransferase-like" evidence="11">
    <location>
        <begin position="6"/>
        <end position="165"/>
    </location>
</feature>
<evidence type="ECO:0000256" key="1">
    <source>
        <dbReference type="ARBA" id="ARBA00002324"/>
    </source>
</evidence>
<dbReference type="GO" id="GO:0009435">
    <property type="term" value="P:NAD+ biosynthetic process"/>
    <property type="evidence" value="ECO:0007669"/>
    <property type="project" value="UniProtKB-UniRule"/>
</dbReference>
<evidence type="ECO:0000313" key="12">
    <source>
        <dbReference type="EMBL" id="EIT85245.1"/>
    </source>
</evidence>
<dbReference type="GO" id="GO:0005524">
    <property type="term" value="F:ATP binding"/>
    <property type="evidence" value="ECO:0007669"/>
    <property type="project" value="UniProtKB-KW"/>
</dbReference>
<keyword evidence="3 10" id="KW-0662">Pyridine nucleotide biosynthesis</keyword>
<evidence type="ECO:0000256" key="7">
    <source>
        <dbReference type="ARBA" id="ARBA00022840"/>
    </source>
</evidence>
<dbReference type="UniPathway" id="UPA00253">
    <property type="reaction ID" value="UER00332"/>
</dbReference>
<evidence type="ECO:0000256" key="2">
    <source>
        <dbReference type="ARBA" id="ARBA00005019"/>
    </source>
</evidence>
<keyword evidence="5 10" id="KW-0548">Nucleotidyltransferase</keyword>
<evidence type="ECO:0000256" key="5">
    <source>
        <dbReference type="ARBA" id="ARBA00022695"/>
    </source>
</evidence>
<evidence type="ECO:0000256" key="3">
    <source>
        <dbReference type="ARBA" id="ARBA00022642"/>
    </source>
</evidence>
<dbReference type="EMBL" id="AKKV01000026">
    <property type="protein sequence ID" value="EIT85245.1"/>
    <property type="molecule type" value="Genomic_DNA"/>
</dbReference>
<organism evidence="12 13">
    <name type="scientific">Fictibacillus macauensis ZFHKF-1</name>
    <dbReference type="NCBI Taxonomy" id="1196324"/>
    <lineage>
        <taxon>Bacteria</taxon>
        <taxon>Bacillati</taxon>
        <taxon>Bacillota</taxon>
        <taxon>Bacilli</taxon>
        <taxon>Bacillales</taxon>
        <taxon>Fictibacillaceae</taxon>
        <taxon>Fictibacillus</taxon>
    </lineage>
</organism>
<dbReference type="PANTHER" id="PTHR39321:SF3">
    <property type="entry name" value="PHOSPHOPANTETHEINE ADENYLYLTRANSFERASE"/>
    <property type="match status" value="1"/>
</dbReference>
<comment type="function">
    <text evidence="1 10">Catalyzes the reversible adenylation of nicotinate mononucleotide (NaMN) to nicotinic acid adenine dinucleotide (NaAD).</text>
</comment>
<dbReference type="HAMAP" id="MF_00244">
    <property type="entry name" value="NaMN_adenylyltr"/>
    <property type="match status" value="1"/>
</dbReference>
<evidence type="ECO:0000256" key="8">
    <source>
        <dbReference type="ARBA" id="ARBA00023027"/>
    </source>
</evidence>
<sequence>MAKIGVFGGSFNPPHHGHLLIAQEALAAFALDEVWWMPASQPPHKQLAGNVSDEDRIALVQEAIRHNDKFSLSLLEFEREGPSYTIDTMRTLCTRYPTHEFFFIIGGDMANSLEQWHEIEALGKLVTFIAINREDYPLKENHYPFSVEELYVPSFNVSSTFIRQRLEEGKNTKYILPDGVRRVIEVKGLYGTEESPRNR</sequence>
<dbReference type="STRING" id="1196324.A374_10895"/>
<comment type="catalytic activity">
    <reaction evidence="9 10">
        <text>nicotinate beta-D-ribonucleotide + ATP + H(+) = deamido-NAD(+) + diphosphate</text>
        <dbReference type="Rhea" id="RHEA:22860"/>
        <dbReference type="ChEBI" id="CHEBI:15378"/>
        <dbReference type="ChEBI" id="CHEBI:30616"/>
        <dbReference type="ChEBI" id="CHEBI:33019"/>
        <dbReference type="ChEBI" id="CHEBI:57502"/>
        <dbReference type="ChEBI" id="CHEBI:58437"/>
        <dbReference type="EC" id="2.7.7.18"/>
    </reaction>
</comment>
<dbReference type="AlphaFoldDB" id="I8UEB1"/>
<evidence type="ECO:0000256" key="4">
    <source>
        <dbReference type="ARBA" id="ARBA00022679"/>
    </source>
</evidence>
<dbReference type="Proteomes" id="UP000004080">
    <property type="component" value="Unassembled WGS sequence"/>
</dbReference>
<protein>
    <recommendedName>
        <fullName evidence="10">Probable nicotinate-nucleotide adenylyltransferase</fullName>
        <ecNumber evidence="10">2.7.7.18</ecNumber>
    </recommendedName>
    <alternativeName>
        <fullName evidence="10">Deamido-NAD(+) diphosphorylase</fullName>
    </alternativeName>
    <alternativeName>
        <fullName evidence="10">Deamido-NAD(+) pyrophosphorylase</fullName>
    </alternativeName>
    <alternativeName>
        <fullName evidence="10">Nicotinate mononucleotide adenylyltransferase</fullName>
        <shortName evidence="10">NaMN adenylyltransferase</shortName>
    </alternativeName>
</protein>
<evidence type="ECO:0000313" key="13">
    <source>
        <dbReference type="Proteomes" id="UP000004080"/>
    </source>
</evidence>
<dbReference type="GO" id="GO:0004515">
    <property type="term" value="F:nicotinate-nucleotide adenylyltransferase activity"/>
    <property type="evidence" value="ECO:0007669"/>
    <property type="project" value="UniProtKB-UniRule"/>
</dbReference>
<name>I8UEB1_9BACL</name>
<keyword evidence="4 10" id="KW-0808">Transferase</keyword>
<keyword evidence="7 10" id="KW-0067">ATP-binding</keyword>
<gene>
    <name evidence="10 12" type="primary">nadD</name>
    <name evidence="12" type="ORF">A374_10895</name>
</gene>
<dbReference type="PANTHER" id="PTHR39321">
    <property type="entry name" value="NICOTINATE-NUCLEOTIDE ADENYLYLTRANSFERASE-RELATED"/>
    <property type="match status" value="1"/>
</dbReference>
<dbReference type="InterPro" id="IPR004821">
    <property type="entry name" value="Cyt_trans-like"/>
</dbReference>
<dbReference type="Pfam" id="PF01467">
    <property type="entry name" value="CTP_transf_like"/>
    <property type="match status" value="1"/>
</dbReference>
<dbReference type="InterPro" id="IPR005248">
    <property type="entry name" value="NadD/NMNAT"/>
</dbReference>
<comment type="similarity">
    <text evidence="10">Belongs to the NadD family.</text>
</comment>
<keyword evidence="6 10" id="KW-0547">Nucleotide-binding</keyword>
<evidence type="ECO:0000256" key="9">
    <source>
        <dbReference type="ARBA" id="ARBA00048721"/>
    </source>
</evidence>
<dbReference type="eggNOG" id="COG1057">
    <property type="taxonomic scope" value="Bacteria"/>
</dbReference>
<dbReference type="EC" id="2.7.7.18" evidence="10"/>
<keyword evidence="8 10" id="KW-0520">NAD</keyword>
<accession>I8UEB1</accession>
<dbReference type="Gene3D" id="3.40.50.620">
    <property type="entry name" value="HUPs"/>
    <property type="match status" value="1"/>
</dbReference>
<dbReference type="PATRIC" id="fig|1196324.3.peg.2228"/>
<reference evidence="12 13" key="1">
    <citation type="journal article" date="2012" name="J. Bacteriol.">
        <title>Genome of Bacillus macauensis ZFHKF-1, a Long-Chain-Forming Bacterium.</title>
        <authorList>
            <person name="Cai L."/>
            <person name="Zhang T."/>
        </authorList>
    </citation>
    <scope>NUCLEOTIDE SEQUENCE [LARGE SCALE GENOMIC DNA]</scope>
    <source>
        <strain evidence="12 13">ZFHKF-1</strain>
    </source>
</reference>
<evidence type="ECO:0000256" key="6">
    <source>
        <dbReference type="ARBA" id="ARBA00022741"/>
    </source>
</evidence>
<dbReference type="NCBIfam" id="TIGR00482">
    <property type="entry name" value="nicotinate (nicotinamide) nucleotide adenylyltransferase"/>
    <property type="match status" value="1"/>
</dbReference>
<evidence type="ECO:0000259" key="11">
    <source>
        <dbReference type="Pfam" id="PF01467"/>
    </source>
</evidence>
<dbReference type="SUPFAM" id="SSF52374">
    <property type="entry name" value="Nucleotidylyl transferase"/>
    <property type="match status" value="1"/>
</dbReference>
<evidence type="ECO:0000256" key="10">
    <source>
        <dbReference type="HAMAP-Rule" id="MF_00244"/>
    </source>
</evidence>